<sequence>MSSQQFPRAPLPPAGVGQGPAPTGNSAVISGVQAGGEESGREADHPQDPIPGGSVPGAALQFRDDKQETVVVRPYPQVQTLSQTSALTQHVSIQPNPTITVAAPPAHLTPGQQPVFTEGAIKAGLKSAMPSRLIAPAPAASPGHLSGPAKVPGHITVTLESSMPPASIPVATISGQQGQSNLHHLMAANLQIIRGNTPALQISSPTAPPHTFTSHLPRGAAAAAVMSSTKGPTVLRPACGANTAPGQPAALQHIIHQSIPSRPAATTSTAVLPTVVAPISTARTQSPVISPPVTHTAEIVHGRAGLTIHPPIPPATISIQRPPTPRDAATRITLPSLPAMGAQKTQPAHTMTQKPIFSTVTPVAAATVAPLLATNTVPSTTTTGSAPHTQMSSSTIVTMTMASHSSHATAVTSSAIPVAKVVPQPIAHTSPRIQPEYPGERTNLIPISGHRSSPNPVTMEARSDNRPTVPVQFQYFLPTNPSYAYPLTHTYTPITSSVSTIRPYPVTAQAPSSAIPAQAGVGVATTVHLNPMQLMAVDRIGLQSAQISTQNLQPASMTAQGIQSAPIGVQGLHATAPISTQGIQQAPVATQQPQPEAKPSGVVLAESTAFVTNPIGSTFNATQPVTTVVQTHPQGTSTGTSTMVSSPRPSILRKKPVTEGAVRKTLIPAQPSEPARVDSAVRLAGSPRPAGVKPKSDIHVAMTPPVMATVEALPSHGGEQQPLSAPAQHLSQAIPAVLAPPIPPPPSQPAAVLSALPAAMAVTPPVPASMANAVSSPTQPAASSTAALSSALPEIKVKQEAESMDMSQPALSIPSSTAPASVFSSQASGLTVPAQPGDLLPGASPRKKPRKQQHVISNEEGEMMETNSTDEERASSRTPGSKTERPESPPREYVDEEGVRYVPVRPRPPITLLRHYRNPWKAAYHHFQRYTDIRVKEEKKNSLQDMANQRGVACRAQGWKVHLCAAQLKQLSSLEHDVYSRLTTLQEGLIPKKRAGADDDLHRINELIQGDYVWMDSSTGVQIGAEVRLSESGQIRLLDDDGKEHKVKRQDSSLKHIHTSSINGIEDMIRLGDLNEAGLLRNLLIRYKEGTVYTYSGSILVAINPYQLLPLYTPEQVQLYTNRRLGELPPHVFAIADSCFFNMRRSRQDQCCIISGESGAGKTESTKLMLQYLAAVSGQRSWIEQQILEANPILEAFGNAKTISNDNSSRFGKYIDVHFSEAGVITGARIEQYLLEKSRVCRQAQEERNYHIFYYMLMGMQAEQKKILSLGNAVEYNYLTMGKCTSCEGRDDIKEYAHFRSAMKILTFTENDSWEIHKLLAAILHLGNMDFEATISNNMEGCDIITSTHFKMAAQLLEVDVKTLDVSLTQRSFMTNRECVSKPLSSAQASDGRDAFVKAIYGKLFLWIVEKINNAIFKPQSEESNDTRHSIGLLDIFGFENFKENSFEQLCINFANEQLQQFFVRHVFKMEQEEYAQENIVWKHIDYVDNQGTLDVLATKPLNILSLIDEESHFPKGTDTTLLQKMHKCHEHSSVYIPPKNSHDKKFGIEHFAGPVYYDSKGFLEKNRDALSPDLTTLVETSTNKLLKQIFNSDGSTVKCNANTTMMITSKSSLHQITDTKKRVPTLSGQFRQSLDSLMKTLTACQPYFIRCIKPNNFKKPMLFDRELCLRQLRYLGMMETIRIRKAGYPIRHTFQQFLDRYRVLFNSSVICDQKTENAKACSESICESVLGAGDDWKIGKTKVFLKDFHDTMLELKRDKALNEKVLIIQKVLRGYKHRQQFLKQRTAAVVVQKYWRRHKDRKLYKVVQLGYTRLQVVVRSRQLARQYRLKRKATLMLQAQVRSYFARKEFKRKRAAVILLQAHVRGMHARKAVQKMKNDAILLPECRAKEQDVLERQKKPEEILYQNSEKAAAQQSEPINDQKKKGDPFYGFLPGLGGFFSKMRTGPDDLHSINDVIQ</sequence>
<evidence type="ECO:0000259" key="9">
    <source>
        <dbReference type="PROSITE" id="PS51456"/>
    </source>
</evidence>
<keyword evidence="11" id="KW-1185">Reference proteome</keyword>
<dbReference type="InterPro" id="IPR001609">
    <property type="entry name" value="Myosin_head_motor_dom-like"/>
</dbReference>
<dbReference type="Proteomes" id="UP000727407">
    <property type="component" value="Unassembled WGS sequence"/>
</dbReference>
<dbReference type="CDD" id="cd01381">
    <property type="entry name" value="MYSc_Myo7"/>
    <property type="match status" value="1"/>
</dbReference>
<dbReference type="OrthoDB" id="6108017at2759"/>
<feature type="region of interest" description="Disordered" evidence="8">
    <location>
        <begin position="445"/>
        <end position="464"/>
    </location>
</feature>
<dbReference type="PRINTS" id="PR00193">
    <property type="entry name" value="MYOSINHEAVY"/>
</dbReference>
<feature type="compositionally biased region" description="Basic and acidic residues" evidence="8">
    <location>
        <begin position="882"/>
        <end position="897"/>
    </location>
</feature>
<dbReference type="Gene3D" id="1.10.10.820">
    <property type="match status" value="1"/>
</dbReference>
<feature type="region of interest" description="Actin-binding" evidence="7">
    <location>
        <begin position="1635"/>
        <end position="1657"/>
    </location>
</feature>
<evidence type="ECO:0000256" key="1">
    <source>
        <dbReference type="ARBA" id="ARBA00008314"/>
    </source>
</evidence>
<keyword evidence="5 7" id="KW-0505">Motor protein</keyword>
<feature type="region of interest" description="Disordered" evidence="8">
    <location>
        <begin position="1"/>
        <end position="59"/>
    </location>
</feature>
<evidence type="ECO:0000256" key="5">
    <source>
        <dbReference type="ARBA" id="ARBA00023175"/>
    </source>
</evidence>
<evidence type="ECO:0000256" key="4">
    <source>
        <dbReference type="ARBA" id="ARBA00023123"/>
    </source>
</evidence>
<dbReference type="SMART" id="SM00015">
    <property type="entry name" value="IQ"/>
    <property type="match status" value="4"/>
</dbReference>
<evidence type="ECO:0000256" key="6">
    <source>
        <dbReference type="ARBA" id="ARBA00023203"/>
    </source>
</evidence>
<dbReference type="GO" id="GO:0003779">
    <property type="term" value="F:actin binding"/>
    <property type="evidence" value="ECO:0007669"/>
    <property type="project" value="UniProtKB-KW"/>
</dbReference>
<feature type="compositionally biased region" description="Polar residues" evidence="8">
    <location>
        <begin position="805"/>
        <end position="829"/>
    </location>
</feature>
<dbReference type="PANTHER" id="PTHR46049">
    <property type="entry name" value="AGAP003327-PA"/>
    <property type="match status" value="1"/>
</dbReference>
<feature type="region of interest" description="Disordered" evidence="8">
    <location>
        <begin position="1908"/>
        <end position="1927"/>
    </location>
</feature>
<accession>A0A8J4TIB6</accession>
<keyword evidence="6 7" id="KW-0009">Actin-binding</keyword>
<keyword evidence="4 7" id="KW-0518">Myosin</keyword>
<dbReference type="InterPro" id="IPR000048">
    <property type="entry name" value="IQ_motif_EF-hand-BS"/>
</dbReference>
<dbReference type="Gene3D" id="1.20.58.530">
    <property type="match status" value="1"/>
</dbReference>
<dbReference type="GO" id="GO:0048731">
    <property type="term" value="P:system development"/>
    <property type="evidence" value="ECO:0007669"/>
    <property type="project" value="UniProtKB-ARBA"/>
</dbReference>
<dbReference type="CDD" id="cd23767">
    <property type="entry name" value="IQCD"/>
    <property type="match status" value="2"/>
</dbReference>
<dbReference type="Pfam" id="PF00063">
    <property type="entry name" value="Myosin_head"/>
    <property type="match status" value="1"/>
</dbReference>
<feature type="region of interest" description="Disordered" evidence="8">
    <location>
        <begin position="800"/>
        <end position="897"/>
    </location>
</feature>
<protein>
    <submittedName>
        <fullName evidence="10">Histone deacetylase complex subunit</fullName>
    </submittedName>
</protein>
<dbReference type="Gene3D" id="1.20.120.720">
    <property type="entry name" value="Myosin VI head, motor domain, U50 subdomain"/>
    <property type="match status" value="1"/>
</dbReference>
<dbReference type="InterPro" id="IPR051724">
    <property type="entry name" value="Actin_motor_Myosin"/>
</dbReference>
<feature type="non-terminal residue" evidence="10">
    <location>
        <position position="1"/>
    </location>
</feature>
<dbReference type="Pfam" id="PF00612">
    <property type="entry name" value="IQ"/>
    <property type="match status" value="4"/>
</dbReference>
<dbReference type="FunFam" id="1.10.10.820:FF:000001">
    <property type="entry name" value="Myosin heavy chain"/>
    <property type="match status" value="1"/>
</dbReference>
<dbReference type="InterPro" id="IPR036961">
    <property type="entry name" value="Kinesin_motor_dom_sf"/>
</dbReference>
<keyword evidence="2 7" id="KW-0547">Nucleotide-binding</keyword>
<evidence type="ECO:0000256" key="3">
    <source>
        <dbReference type="ARBA" id="ARBA00022840"/>
    </source>
</evidence>
<dbReference type="Pfam" id="PF16014">
    <property type="entry name" value="SAP130_C"/>
    <property type="match status" value="1"/>
</dbReference>
<dbReference type="SMART" id="SM00242">
    <property type="entry name" value="MYSc"/>
    <property type="match status" value="1"/>
</dbReference>
<dbReference type="PROSITE" id="PS51456">
    <property type="entry name" value="MYOSIN_MOTOR"/>
    <property type="match status" value="1"/>
</dbReference>
<dbReference type="GO" id="GO:0016459">
    <property type="term" value="C:myosin complex"/>
    <property type="evidence" value="ECO:0007669"/>
    <property type="project" value="UniProtKB-KW"/>
</dbReference>
<keyword evidence="3 7" id="KW-0067">ATP-binding</keyword>
<dbReference type="InterPro" id="IPR036106">
    <property type="entry name" value="MYSc_Myo7"/>
</dbReference>
<comment type="similarity">
    <text evidence="1 7">Belongs to the TRAFAC class myosin-kinesin ATPase superfamily. Myosin family.</text>
</comment>
<dbReference type="Gene3D" id="1.20.5.190">
    <property type="match status" value="2"/>
</dbReference>
<comment type="caution">
    <text evidence="10">The sequence shown here is derived from an EMBL/GenBank/DDBJ whole genome shotgun (WGS) entry which is preliminary data.</text>
</comment>
<reference evidence="10" key="1">
    <citation type="submission" date="2020-07" db="EMBL/GenBank/DDBJ databases">
        <title>Clarias magur genome sequencing, assembly and annotation.</title>
        <authorList>
            <person name="Kushwaha B."/>
            <person name="Kumar R."/>
            <person name="Das P."/>
            <person name="Joshi C.G."/>
            <person name="Kumar D."/>
            <person name="Nagpure N.S."/>
            <person name="Pandey M."/>
            <person name="Agarwal S."/>
            <person name="Srivastava S."/>
            <person name="Singh M."/>
            <person name="Sahoo L."/>
            <person name="Jayasankar P."/>
            <person name="Meher P.K."/>
            <person name="Koringa P.G."/>
            <person name="Iquebal M.A."/>
            <person name="Das S.P."/>
            <person name="Bit A."/>
            <person name="Patnaik S."/>
            <person name="Patel N."/>
            <person name="Shah T.M."/>
            <person name="Hinsu A."/>
            <person name="Jena J.K."/>
        </authorList>
    </citation>
    <scope>NUCLEOTIDE SEQUENCE</scope>
    <source>
        <strain evidence="10">CIFAMagur01</strain>
        <tissue evidence="10">Testis</tissue>
    </source>
</reference>
<evidence type="ECO:0000256" key="2">
    <source>
        <dbReference type="ARBA" id="ARBA00022741"/>
    </source>
</evidence>
<dbReference type="Gene3D" id="3.40.850.10">
    <property type="entry name" value="Kinesin motor domain"/>
    <property type="match status" value="1"/>
</dbReference>
<feature type="compositionally biased region" description="Basic and acidic residues" evidence="8">
    <location>
        <begin position="38"/>
        <end position="47"/>
    </location>
</feature>
<feature type="compositionally biased region" description="Polar residues" evidence="8">
    <location>
        <begin position="1908"/>
        <end position="1920"/>
    </location>
</feature>
<dbReference type="InterPro" id="IPR027417">
    <property type="entry name" value="P-loop_NTPase"/>
</dbReference>
<dbReference type="PANTHER" id="PTHR46049:SF10">
    <property type="entry name" value="MYOSIN VIIA"/>
    <property type="match status" value="1"/>
</dbReference>
<dbReference type="GO" id="GO:0003774">
    <property type="term" value="F:cytoskeletal motor activity"/>
    <property type="evidence" value="ECO:0007669"/>
    <property type="project" value="UniProtKB-UniRule"/>
</dbReference>
<organism evidence="10 11">
    <name type="scientific">Clarias magur</name>
    <name type="common">Asian catfish</name>
    <name type="synonym">Macropteronotus magur</name>
    <dbReference type="NCBI Taxonomy" id="1594786"/>
    <lineage>
        <taxon>Eukaryota</taxon>
        <taxon>Metazoa</taxon>
        <taxon>Chordata</taxon>
        <taxon>Craniata</taxon>
        <taxon>Vertebrata</taxon>
        <taxon>Euteleostomi</taxon>
        <taxon>Actinopterygii</taxon>
        <taxon>Neopterygii</taxon>
        <taxon>Teleostei</taxon>
        <taxon>Ostariophysi</taxon>
        <taxon>Siluriformes</taxon>
        <taxon>Clariidae</taxon>
        <taxon>Clarias</taxon>
    </lineage>
</organism>
<gene>
    <name evidence="10" type="ORF">DAT39_011855</name>
</gene>
<dbReference type="GO" id="GO:0005737">
    <property type="term" value="C:cytoplasm"/>
    <property type="evidence" value="ECO:0007669"/>
    <property type="project" value="UniProtKB-SubCell"/>
</dbReference>
<feature type="binding site" evidence="7">
    <location>
        <begin position="1156"/>
        <end position="1163"/>
    </location>
    <ligand>
        <name>ATP</name>
        <dbReference type="ChEBI" id="CHEBI:30616"/>
    </ligand>
</feature>
<proteinExistence type="inferred from homology"/>
<feature type="domain" description="Myosin motor" evidence="9">
    <location>
        <begin position="1063"/>
        <end position="1759"/>
    </location>
</feature>
<dbReference type="InterPro" id="IPR031963">
    <property type="entry name" value="SAP130_C"/>
</dbReference>
<evidence type="ECO:0000256" key="8">
    <source>
        <dbReference type="SAM" id="MobiDB-lite"/>
    </source>
</evidence>
<name>A0A8J4TIB6_CLAMG</name>
<evidence type="ECO:0000313" key="11">
    <source>
        <dbReference type="Proteomes" id="UP000727407"/>
    </source>
</evidence>
<evidence type="ECO:0000313" key="10">
    <source>
        <dbReference type="EMBL" id="KAF5898436.1"/>
    </source>
</evidence>
<dbReference type="GO" id="GO:0005524">
    <property type="term" value="F:ATP binding"/>
    <property type="evidence" value="ECO:0007669"/>
    <property type="project" value="UniProtKB-UniRule"/>
</dbReference>
<dbReference type="SUPFAM" id="SSF52540">
    <property type="entry name" value="P-loop containing nucleoside triphosphate hydrolases"/>
    <property type="match status" value="2"/>
</dbReference>
<dbReference type="Gene3D" id="6.20.240.20">
    <property type="match status" value="1"/>
</dbReference>
<dbReference type="EMBL" id="QNUK01000199">
    <property type="protein sequence ID" value="KAF5898436.1"/>
    <property type="molecule type" value="Genomic_DNA"/>
</dbReference>
<evidence type="ECO:0000256" key="7">
    <source>
        <dbReference type="PROSITE-ProRule" id="PRU00782"/>
    </source>
</evidence>
<feature type="region of interest" description="Disordered" evidence="8">
    <location>
        <begin position="306"/>
        <end position="325"/>
    </location>
</feature>
<dbReference type="PROSITE" id="PS50096">
    <property type="entry name" value="IQ"/>
    <property type="match status" value="4"/>
</dbReference>